<dbReference type="EMBL" id="MHSU01000020">
    <property type="protein sequence ID" value="OHA50319.1"/>
    <property type="molecule type" value="Genomic_DNA"/>
</dbReference>
<evidence type="ECO:0000313" key="8">
    <source>
        <dbReference type="EMBL" id="OHA50319.1"/>
    </source>
</evidence>
<keyword evidence="5 6" id="KW-0949">S-adenosyl-L-methionine</keyword>
<dbReference type="SUPFAM" id="SSF53335">
    <property type="entry name" value="S-adenosyl-L-methionine-dependent methyltransferases"/>
    <property type="match status" value="1"/>
</dbReference>
<keyword evidence="2 6" id="KW-0698">rRNA processing</keyword>
<comment type="catalytic activity">
    <reaction evidence="6">
        <text>cytidine(1402) in 16S rRNA + S-adenosyl-L-methionine = N(4)-methylcytidine(1402) in 16S rRNA + S-adenosyl-L-homocysteine + H(+)</text>
        <dbReference type="Rhea" id="RHEA:42928"/>
        <dbReference type="Rhea" id="RHEA-COMP:10286"/>
        <dbReference type="Rhea" id="RHEA-COMP:10287"/>
        <dbReference type="ChEBI" id="CHEBI:15378"/>
        <dbReference type="ChEBI" id="CHEBI:57856"/>
        <dbReference type="ChEBI" id="CHEBI:59789"/>
        <dbReference type="ChEBI" id="CHEBI:74506"/>
        <dbReference type="ChEBI" id="CHEBI:82748"/>
        <dbReference type="EC" id="2.1.1.199"/>
    </reaction>
</comment>
<evidence type="ECO:0000313" key="9">
    <source>
        <dbReference type="Proteomes" id="UP000178646"/>
    </source>
</evidence>
<comment type="similarity">
    <text evidence="1 6">Belongs to the methyltransferase superfamily. RsmH family.</text>
</comment>
<comment type="caution">
    <text evidence="8">The sequence shown here is derived from an EMBL/GenBank/DDBJ whole genome shotgun (WGS) entry which is preliminary data.</text>
</comment>
<feature type="binding site" evidence="6">
    <location>
        <begin position="30"/>
        <end position="32"/>
    </location>
    <ligand>
        <name>S-adenosyl-L-methionine</name>
        <dbReference type="ChEBI" id="CHEBI:59789"/>
    </ligand>
</feature>
<dbReference type="InterPro" id="IPR002903">
    <property type="entry name" value="RsmH"/>
</dbReference>
<keyword evidence="3 6" id="KW-0489">Methyltransferase</keyword>
<dbReference type="Pfam" id="PF01795">
    <property type="entry name" value="Methyltransf_5"/>
    <property type="match status" value="1"/>
</dbReference>
<dbReference type="PANTHER" id="PTHR11265">
    <property type="entry name" value="S-ADENOSYL-METHYLTRANSFERASE MRAW"/>
    <property type="match status" value="1"/>
</dbReference>
<keyword evidence="6" id="KW-0963">Cytoplasm</keyword>
<comment type="function">
    <text evidence="6">Specifically methylates the N4 position of cytidine in position 1402 (C1402) of 16S rRNA.</text>
</comment>
<proteinExistence type="inferred from homology"/>
<feature type="binding site" evidence="6">
    <location>
        <position position="50"/>
    </location>
    <ligand>
        <name>S-adenosyl-L-methionine</name>
        <dbReference type="ChEBI" id="CHEBI:59789"/>
    </ligand>
</feature>
<gene>
    <name evidence="6" type="primary">rsmH</name>
    <name evidence="8" type="ORF">A2W59_01790</name>
</gene>
<feature type="compositionally biased region" description="Basic residues" evidence="7">
    <location>
        <begin position="282"/>
        <end position="296"/>
    </location>
</feature>
<evidence type="ECO:0000256" key="3">
    <source>
        <dbReference type="ARBA" id="ARBA00022603"/>
    </source>
</evidence>
<name>A0A1G2PRG0_9BACT</name>
<evidence type="ECO:0000256" key="5">
    <source>
        <dbReference type="ARBA" id="ARBA00022691"/>
    </source>
</evidence>
<accession>A0A1G2PRG0</accession>
<feature type="binding site" evidence="6">
    <location>
        <position position="104"/>
    </location>
    <ligand>
        <name>S-adenosyl-L-methionine</name>
        <dbReference type="ChEBI" id="CHEBI:59789"/>
    </ligand>
</feature>
<dbReference type="Proteomes" id="UP000178646">
    <property type="component" value="Unassembled WGS sequence"/>
</dbReference>
<dbReference type="GO" id="GO:0071424">
    <property type="term" value="F:rRNA (cytosine-N4-)-methyltransferase activity"/>
    <property type="evidence" value="ECO:0007669"/>
    <property type="project" value="UniProtKB-UniRule"/>
</dbReference>
<dbReference type="SUPFAM" id="SSF81799">
    <property type="entry name" value="Putative methyltransferase TM0872, insert domain"/>
    <property type="match status" value="1"/>
</dbReference>
<reference evidence="8 9" key="1">
    <citation type="journal article" date="2016" name="Nat. Commun.">
        <title>Thousands of microbial genomes shed light on interconnected biogeochemical processes in an aquifer system.</title>
        <authorList>
            <person name="Anantharaman K."/>
            <person name="Brown C.T."/>
            <person name="Hug L.A."/>
            <person name="Sharon I."/>
            <person name="Castelle C.J."/>
            <person name="Probst A.J."/>
            <person name="Thomas B.C."/>
            <person name="Singh A."/>
            <person name="Wilkins M.J."/>
            <person name="Karaoz U."/>
            <person name="Brodie E.L."/>
            <person name="Williams K.H."/>
            <person name="Hubbard S.S."/>
            <person name="Banfield J.F."/>
        </authorList>
    </citation>
    <scope>NUCLEOTIDE SEQUENCE [LARGE SCALE GENOMIC DNA]</scope>
</reference>
<evidence type="ECO:0000256" key="4">
    <source>
        <dbReference type="ARBA" id="ARBA00022679"/>
    </source>
</evidence>
<dbReference type="InterPro" id="IPR029063">
    <property type="entry name" value="SAM-dependent_MTases_sf"/>
</dbReference>
<dbReference type="InterPro" id="IPR023397">
    <property type="entry name" value="SAM-dep_MeTrfase_MraW_recog"/>
</dbReference>
<organism evidence="8 9">
    <name type="scientific">Candidatus Terrybacteria bacterium RIFCSPHIGHO2_02_41_19</name>
    <dbReference type="NCBI Taxonomy" id="1802364"/>
    <lineage>
        <taxon>Bacteria</taxon>
        <taxon>Candidatus Terryibacteriota</taxon>
    </lineage>
</organism>
<comment type="subcellular location">
    <subcellularLocation>
        <location evidence="6">Cytoplasm</location>
    </subcellularLocation>
</comment>
<dbReference type="PANTHER" id="PTHR11265:SF0">
    <property type="entry name" value="12S RRNA N4-METHYLCYTIDINE METHYLTRANSFERASE"/>
    <property type="match status" value="1"/>
</dbReference>
<dbReference type="Gene3D" id="3.40.50.150">
    <property type="entry name" value="Vaccinia Virus protein VP39"/>
    <property type="match status" value="1"/>
</dbReference>
<dbReference type="GO" id="GO:0070475">
    <property type="term" value="P:rRNA base methylation"/>
    <property type="evidence" value="ECO:0007669"/>
    <property type="project" value="UniProtKB-UniRule"/>
</dbReference>
<dbReference type="GO" id="GO:0005737">
    <property type="term" value="C:cytoplasm"/>
    <property type="evidence" value="ECO:0007669"/>
    <property type="project" value="UniProtKB-SubCell"/>
</dbReference>
<dbReference type="HAMAP" id="MF_01007">
    <property type="entry name" value="16SrRNA_methyltr_H"/>
    <property type="match status" value="1"/>
</dbReference>
<dbReference type="EC" id="2.1.1.199" evidence="6"/>
<feature type="binding site" evidence="6">
    <location>
        <position position="97"/>
    </location>
    <ligand>
        <name>S-adenosyl-L-methionine</name>
        <dbReference type="ChEBI" id="CHEBI:59789"/>
    </ligand>
</feature>
<evidence type="ECO:0000256" key="7">
    <source>
        <dbReference type="SAM" id="MobiDB-lite"/>
    </source>
</evidence>
<sequence length="296" mass="33641">MHITVLLKESTECLNPKQGDVILDATINGGGHSEEILKMIGEKGRLIGIDQDDEVLNKLKEKWKDRKNILLARDNFRNLDKVLESLKIEKINGALFDIGVSSSQIDESGRGFSFQKDEPLLMTMKSGIESDDLTAKEIVNIWSEKDLADTIWKYGEERFSRRIAKNIVRRRKAKKFETTMELVDAIRESVPSFYRNGRKINCATRTFQALRIAVNDELEALKEGMEKAWSFLQGGGSLAVVSFHSLEDRIVKNYFKELAAKNEGKIMAKKPIIPTEEEKKANPRSRSAKLRAIKKV</sequence>
<feature type="binding site" evidence="6">
    <location>
        <position position="76"/>
    </location>
    <ligand>
        <name>S-adenosyl-L-methionine</name>
        <dbReference type="ChEBI" id="CHEBI:59789"/>
    </ligand>
</feature>
<feature type="region of interest" description="Disordered" evidence="7">
    <location>
        <begin position="274"/>
        <end position="296"/>
    </location>
</feature>
<dbReference type="AlphaFoldDB" id="A0A1G2PRG0"/>
<dbReference type="PIRSF" id="PIRSF004486">
    <property type="entry name" value="MraW"/>
    <property type="match status" value="1"/>
</dbReference>
<evidence type="ECO:0000256" key="6">
    <source>
        <dbReference type="HAMAP-Rule" id="MF_01007"/>
    </source>
</evidence>
<protein>
    <recommendedName>
        <fullName evidence="6">Ribosomal RNA small subunit methyltransferase H</fullName>
        <ecNumber evidence="6">2.1.1.199</ecNumber>
    </recommendedName>
    <alternativeName>
        <fullName evidence="6">16S rRNA m(4)C1402 methyltransferase</fullName>
    </alternativeName>
    <alternativeName>
        <fullName evidence="6">rRNA (cytosine-N(4)-)-methyltransferase RsmH</fullName>
    </alternativeName>
</protein>
<dbReference type="Gene3D" id="1.10.150.170">
    <property type="entry name" value="Putative methyltransferase TM0872, insert domain"/>
    <property type="match status" value="1"/>
</dbReference>
<evidence type="ECO:0000256" key="2">
    <source>
        <dbReference type="ARBA" id="ARBA00022552"/>
    </source>
</evidence>
<dbReference type="NCBIfam" id="TIGR00006">
    <property type="entry name" value="16S rRNA (cytosine(1402)-N(4))-methyltransferase RsmH"/>
    <property type="match status" value="1"/>
</dbReference>
<keyword evidence="4 6" id="KW-0808">Transferase</keyword>
<evidence type="ECO:0000256" key="1">
    <source>
        <dbReference type="ARBA" id="ARBA00010396"/>
    </source>
</evidence>